<feature type="region of interest" description="Disordered" evidence="1">
    <location>
        <begin position="129"/>
        <end position="151"/>
    </location>
</feature>
<evidence type="ECO:0000256" key="1">
    <source>
        <dbReference type="SAM" id="MobiDB-lite"/>
    </source>
</evidence>
<feature type="compositionally biased region" description="Basic residues" evidence="1">
    <location>
        <begin position="133"/>
        <end position="151"/>
    </location>
</feature>
<name>A0A1Y5PVV3_9SPHN</name>
<dbReference type="Gene3D" id="3.30.160.390">
    <property type="entry name" value="Integrase, DNA-binding domain"/>
    <property type="match status" value="1"/>
</dbReference>
<proteinExistence type="predicted"/>
<dbReference type="RefSeq" id="WP_295320640.1">
    <property type="nucleotide sequence ID" value="NZ_LT598653.1"/>
</dbReference>
<dbReference type="InterPro" id="IPR038488">
    <property type="entry name" value="Integrase_DNA-bd_sf"/>
</dbReference>
<protein>
    <recommendedName>
        <fullName evidence="2">Integrase DNA-binding domain-containing protein</fullName>
    </recommendedName>
</protein>
<organism evidence="3">
    <name type="scientific">uncultured Sphingopyxis sp</name>
    <dbReference type="NCBI Taxonomy" id="310581"/>
    <lineage>
        <taxon>Bacteria</taxon>
        <taxon>Pseudomonadati</taxon>
        <taxon>Pseudomonadota</taxon>
        <taxon>Alphaproteobacteria</taxon>
        <taxon>Sphingomonadales</taxon>
        <taxon>Sphingomonadaceae</taxon>
        <taxon>Sphingopyxis</taxon>
        <taxon>environmental samples</taxon>
    </lineage>
</organism>
<evidence type="ECO:0000313" key="3">
    <source>
        <dbReference type="EMBL" id="SBV34080.1"/>
    </source>
</evidence>
<reference evidence="3" key="1">
    <citation type="submission" date="2016-03" db="EMBL/GenBank/DDBJ databases">
        <authorList>
            <person name="Ploux O."/>
        </authorList>
    </citation>
    <scope>NUCLEOTIDE SEQUENCE</scope>
    <source>
        <strain evidence="3">UC10</strain>
    </source>
</reference>
<dbReference type="KEGG" id="sphu:SPPYR_2960"/>
<dbReference type="Pfam" id="PF13356">
    <property type="entry name" value="Arm-DNA-bind_3"/>
    <property type="match status" value="1"/>
</dbReference>
<gene>
    <name evidence="3" type="ORF">SPPYR_2960</name>
</gene>
<evidence type="ECO:0000259" key="2">
    <source>
        <dbReference type="Pfam" id="PF13356"/>
    </source>
</evidence>
<accession>A0A1Y5PVV3</accession>
<dbReference type="AlphaFoldDB" id="A0A1Y5PVV3"/>
<dbReference type="EMBL" id="LT598653">
    <property type="protein sequence ID" value="SBV34080.1"/>
    <property type="molecule type" value="Genomic_DNA"/>
</dbReference>
<feature type="domain" description="Integrase DNA-binding" evidence="2">
    <location>
        <begin position="25"/>
        <end position="73"/>
    </location>
</feature>
<dbReference type="InterPro" id="IPR025166">
    <property type="entry name" value="Integrase_DNA_bind_dom"/>
</dbReference>
<sequence length="162" mass="18616">MAGNKTFTPASIDAHCKGRLYDPRTPGLMIEVMPSGKKLWKYERRVTGDGTKVWLSFGQFPARSMSDARQWADVDYETAEAMLNHLKAGMERIYDGYELETEMAAWFRKWENEIVRIARKAGIADRLEVPKPARSRRTKPHITSRRGKSRPIVRKQVVNVHG</sequence>